<dbReference type="OrthoDB" id="768074at2"/>
<protein>
    <submittedName>
        <fullName evidence="1">Uncharacterized protein</fullName>
    </submittedName>
</protein>
<dbReference type="RefSeq" id="WP_115403024.1">
    <property type="nucleotide sequence ID" value="NZ_QPKV01000004.1"/>
</dbReference>
<evidence type="ECO:0000313" key="2">
    <source>
        <dbReference type="Proteomes" id="UP000253961"/>
    </source>
</evidence>
<dbReference type="Proteomes" id="UP000253961">
    <property type="component" value="Unassembled WGS sequence"/>
</dbReference>
<accession>A0A369PYK6</accession>
<dbReference type="EMBL" id="QPKV01000004">
    <property type="protein sequence ID" value="RDC56295.1"/>
    <property type="molecule type" value="Genomic_DNA"/>
</dbReference>
<gene>
    <name evidence="1" type="ORF">DU508_11850</name>
</gene>
<keyword evidence="2" id="KW-1185">Reference proteome</keyword>
<evidence type="ECO:0000313" key="1">
    <source>
        <dbReference type="EMBL" id="RDC56295.1"/>
    </source>
</evidence>
<dbReference type="AlphaFoldDB" id="A0A369PYK6"/>
<reference evidence="1 2" key="1">
    <citation type="submission" date="2018-07" db="EMBL/GenBank/DDBJ databases">
        <title>Pedobacter sp. nov., isolated from soil.</title>
        <authorList>
            <person name="Zhou L.Y."/>
            <person name="Du Z.J."/>
        </authorList>
    </citation>
    <scope>NUCLEOTIDE SEQUENCE [LARGE SCALE GENOMIC DNA]</scope>
    <source>
        <strain evidence="1 2">JDX94</strain>
    </source>
</reference>
<name>A0A369PYK6_9SPHI</name>
<proteinExistence type="predicted"/>
<comment type="caution">
    <text evidence="1">The sequence shown here is derived from an EMBL/GenBank/DDBJ whole genome shotgun (WGS) entry which is preliminary data.</text>
</comment>
<organism evidence="1 2">
    <name type="scientific">Pedobacter chinensis</name>
    <dbReference type="NCBI Taxonomy" id="2282421"/>
    <lineage>
        <taxon>Bacteria</taxon>
        <taxon>Pseudomonadati</taxon>
        <taxon>Bacteroidota</taxon>
        <taxon>Sphingobacteriia</taxon>
        <taxon>Sphingobacteriales</taxon>
        <taxon>Sphingobacteriaceae</taxon>
        <taxon>Pedobacter</taxon>
    </lineage>
</organism>
<sequence>MKKIMLSKGMFIACLVVFCLFSITTCRKDQSFPKSSLRLQNTALIKPETINTWFQKTPAAKLLSPDWSKAKQRIIDGKKIVRVPVSNIDKTSLLNNDNGSVINNQNLNYYEIIHPSSFL</sequence>